<dbReference type="PANTHER" id="PTHR43179">
    <property type="entry name" value="RHAMNOSYLTRANSFERASE WBBL"/>
    <property type="match status" value="1"/>
</dbReference>
<name>D4RX57_9FIRM</name>
<evidence type="ECO:0000259" key="5">
    <source>
        <dbReference type="Pfam" id="PF00535"/>
    </source>
</evidence>
<dbReference type="RefSeq" id="WP_005601216.1">
    <property type="nucleotide sequence ID" value="NZ_GG663519.1"/>
</dbReference>
<dbReference type="CDD" id="cd02526">
    <property type="entry name" value="GT2_RfbF_like"/>
    <property type="match status" value="1"/>
</dbReference>
<evidence type="ECO:0000256" key="3">
    <source>
        <dbReference type="ARBA" id="ARBA00022676"/>
    </source>
</evidence>
<evidence type="ECO:0000256" key="1">
    <source>
        <dbReference type="ARBA" id="ARBA00004776"/>
    </source>
</evidence>
<dbReference type="Gene3D" id="3.90.550.10">
    <property type="entry name" value="Spore Coat Polysaccharide Biosynthesis Protein SpsA, Chain A"/>
    <property type="match status" value="1"/>
</dbReference>
<comment type="caution">
    <text evidence="6">The sequence shown here is derived from an EMBL/GenBank/DDBJ whole genome shotgun (WGS) entry which is preliminary data.</text>
</comment>
<dbReference type="PANTHER" id="PTHR43179:SF12">
    <property type="entry name" value="GALACTOFURANOSYLTRANSFERASE GLFT2"/>
    <property type="match status" value="1"/>
</dbReference>
<keyword evidence="4 6" id="KW-0808">Transferase</keyword>
<dbReference type="HOGENOM" id="CLU_023845_9_1_9"/>
<dbReference type="AlphaFoldDB" id="D4RX57"/>
<dbReference type="EC" id="2.4.-.-" evidence="6"/>
<comment type="similarity">
    <text evidence="2">Belongs to the glycosyltransferase 2 family.</text>
</comment>
<gene>
    <name evidence="6" type="ORF">BUTYVIB_00408</name>
</gene>
<organism evidence="6 7">
    <name type="scientific">Eshraghiella crossota DSM 2876</name>
    <dbReference type="NCBI Taxonomy" id="511680"/>
    <lineage>
        <taxon>Bacteria</taxon>
        <taxon>Bacillati</taxon>
        <taxon>Bacillota</taxon>
        <taxon>Clostridia</taxon>
        <taxon>Lachnospirales</taxon>
        <taxon>Lachnospiraceae</taxon>
        <taxon>Eshraghiella</taxon>
    </lineage>
</organism>
<dbReference type="InterPro" id="IPR001173">
    <property type="entry name" value="Glyco_trans_2-like"/>
</dbReference>
<dbReference type="EMBL" id="ABWN01000018">
    <property type="protein sequence ID" value="EFF69497.1"/>
    <property type="molecule type" value="Genomic_DNA"/>
</dbReference>
<reference evidence="6 7" key="1">
    <citation type="submission" date="2010-02" db="EMBL/GenBank/DDBJ databases">
        <authorList>
            <person name="Weinstock G."/>
            <person name="Sodergren E."/>
            <person name="Clifton S."/>
            <person name="Fulton L."/>
            <person name="Fulton B."/>
            <person name="Courtney L."/>
            <person name="Fronick C."/>
            <person name="Harrison M."/>
            <person name="Strong C."/>
            <person name="Farmer C."/>
            <person name="Delahaunty K."/>
            <person name="Markovic C."/>
            <person name="Hall O."/>
            <person name="Minx P."/>
            <person name="Tomlinson C."/>
            <person name="Mitreva M."/>
            <person name="Nelson J."/>
            <person name="Hou S."/>
            <person name="Wollam A."/>
            <person name="Pepin K.H."/>
            <person name="Johnson M."/>
            <person name="Bhonagiri V."/>
            <person name="Zhang X."/>
            <person name="Suruliraj S."/>
            <person name="Warren W."/>
            <person name="Chinwalla A."/>
            <person name="Mardis E.R."/>
            <person name="Wilson R.K."/>
        </authorList>
    </citation>
    <scope>NUCLEOTIDE SEQUENCE [LARGE SCALE GENOMIC DNA]</scope>
    <source>
        <strain evidence="6 7">DSM 2876</strain>
    </source>
</reference>
<dbReference type="eggNOG" id="COG1216">
    <property type="taxonomic scope" value="Bacteria"/>
</dbReference>
<protein>
    <submittedName>
        <fullName evidence="6">Glycosyltransferase, group 2 family protein</fullName>
        <ecNumber evidence="6">2.4.-.-</ecNumber>
    </submittedName>
</protein>
<evidence type="ECO:0000256" key="2">
    <source>
        <dbReference type="ARBA" id="ARBA00006739"/>
    </source>
</evidence>
<dbReference type="Pfam" id="PF00535">
    <property type="entry name" value="Glycos_transf_2"/>
    <property type="match status" value="1"/>
</dbReference>
<keyword evidence="3 6" id="KW-0328">Glycosyltransferase</keyword>
<evidence type="ECO:0000313" key="7">
    <source>
        <dbReference type="Proteomes" id="UP000006238"/>
    </source>
</evidence>
<proteinExistence type="inferred from homology"/>
<evidence type="ECO:0000256" key="4">
    <source>
        <dbReference type="ARBA" id="ARBA00022679"/>
    </source>
</evidence>
<comment type="pathway">
    <text evidence="1">Cell wall biogenesis; cell wall polysaccharide biosynthesis.</text>
</comment>
<dbReference type="GO" id="GO:0016757">
    <property type="term" value="F:glycosyltransferase activity"/>
    <property type="evidence" value="ECO:0007669"/>
    <property type="project" value="UniProtKB-KW"/>
</dbReference>
<feature type="domain" description="Glycosyltransferase 2-like" evidence="5">
    <location>
        <begin position="6"/>
        <end position="109"/>
    </location>
</feature>
<dbReference type="Proteomes" id="UP000006238">
    <property type="component" value="Unassembled WGS sequence"/>
</dbReference>
<sequence length="276" mass="32561">MNTHAVVIVAYNPDERIFLSVKKLNEIDSVDKIYIIDNTPRGNAEIGSYSKKIVYIPLFKNKGIAVAQNIGLDRARMDGYTWAMTLDQDTIIENELLIKYDEFIKRTDTSKIGLINTDYFDINSQRLKYDNKEMLFVDEVISSGSFINLDVFKKVGKMDESFFIDQVDNEYCYRLRKNGYSIVVLPGKGFEHRLGNIKQVSFGKSVIYTYNQPPIRVFYRTRNTILFIKKYHDRELRTTKLKELLKDFIRLWFEKKRILKIFMYIKGIIIGTVWRY</sequence>
<dbReference type="SUPFAM" id="SSF53448">
    <property type="entry name" value="Nucleotide-diphospho-sugar transferases"/>
    <property type="match status" value="1"/>
</dbReference>
<dbReference type="GeneID" id="98918771"/>
<keyword evidence="7" id="KW-1185">Reference proteome</keyword>
<accession>D4RX57</accession>
<dbReference type="InterPro" id="IPR029044">
    <property type="entry name" value="Nucleotide-diphossugar_trans"/>
</dbReference>
<evidence type="ECO:0000313" key="6">
    <source>
        <dbReference type="EMBL" id="EFF69497.1"/>
    </source>
</evidence>